<dbReference type="EMBL" id="FN392321">
    <property type="protein sequence ID" value="CAY71071.1"/>
    <property type="molecule type" value="Genomic_DNA"/>
</dbReference>
<dbReference type="InParanoid" id="C4R685"/>
<evidence type="ECO:0000313" key="2">
    <source>
        <dbReference type="EMBL" id="CAY71071.1"/>
    </source>
</evidence>
<evidence type="ECO:0000259" key="1">
    <source>
        <dbReference type="Pfam" id="PF10313"/>
    </source>
</evidence>
<dbReference type="HOGENOM" id="CLU_027079_0_0_1"/>
<dbReference type="eggNOG" id="KOG4532">
    <property type="taxonomic scope" value="Eukaryota"/>
</dbReference>
<dbReference type="OMA" id="RCFKEAH"/>
<proteinExistence type="predicted"/>
<dbReference type="RefSeq" id="XP_002493250.1">
    <property type="nucleotide sequence ID" value="XM_002493205.1"/>
</dbReference>
<dbReference type="InterPro" id="IPR019417">
    <property type="entry name" value="DUF2415"/>
</dbReference>
<dbReference type="OrthoDB" id="418169at2759"/>
<dbReference type="KEGG" id="ppa:PAS_chr3_1010"/>
<feature type="domain" description="DUF2415" evidence="1">
    <location>
        <begin position="317"/>
        <end position="356"/>
    </location>
</feature>
<dbReference type="SUPFAM" id="SSF50978">
    <property type="entry name" value="WD40 repeat-like"/>
    <property type="match status" value="1"/>
</dbReference>
<sequence>MVIDPEKQSIGAHRLERAINAQRRYPADRVHKNPSFLFPKSKFYNVKITVIHWQLRDLICRNSLNPNMMLYSSNESIMSLNMDDHSKRKMQSKNPMKNNSSEKACQFEFSPRSFKEQDGIIVAGGLNVAKQNRNGTLNDSPRTGMSTRFLKNQTMNNWKGQFGLCANDSVLTMDVGSLINNSVSITKKSNNQYQSILCNNDRHLYALSYGNREITKDYIVNLEVPLNHSTESPDAKTLVVCSDSSKVFLLHPEESTNQAQTLQCDNGYDCGISSSFHPSGIYFTACFQDGVALVYDVRNLNKPVHKVYSTRESTQSGAFRCCKFAKGTDDLLFITEHSGRIHMVDTRDFTNHLVIMLPNSIRNATMDYQDNEYLYNEPIVQKFDDMINFESSNYSDDGRLFGNSSELQLETQLPPTHQYCGIELAGLEWFQDFRTGRSYLAVGSDRGLIKWKVDSWSRRCFPSFVKN</sequence>
<accession>C4R685</accession>
<dbReference type="PANTHER" id="PTHR43991:SF9">
    <property type="entry name" value="DUF2415 DOMAIN-CONTAINING PROTEIN"/>
    <property type="match status" value="1"/>
</dbReference>
<dbReference type="FunCoup" id="C4R685">
    <property type="interactions" value="45"/>
</dbReference>
<keyword evidence="3" id="KW-1185">Reference proteome</keyword>
<reference evidence="2 3" key="1">
    <citation type="journal article" date="2009" name="Nat. Biotechnol.">
        <title>Genome sequence of the recombinant protein production host Pichia pastoris.</title>
        <authorList>
            <person name="De Schutter K."/>
            <person name="Lin Y.C."/>
            <person name="Tiels P."/>
            <person name="Van Hecke A."/>
            <person name="Glinka S."/>
            <person name="Weber-Lehmann J."/>
            <person name="Rouze P."/>
            <person name="Van de Peer Y."/>
            <person name="Callewaert N."/>
        </authorList>
    </citation>
    <scope>NUCLEOTIDE SEQUENCE [LARGE SCALE GENOMIC DNA]</scope>
    <source>
        <strain evidence="3">GS115 / ATCC 20864</strain>
    </source>
</reference>
<dbReference type="Proteomes" id="UP000000314">
    <property type="component" value="Chromosome 3"/>
</dbReference>
<dbReference type="InterPro" id="IPR036322">
    <property type="entry name" value="WD40_repeat_dom_sf"/>
</dbReference>
<gene>
    <name evidence="2" type="ordered locus">PAS_chr3_1010</name>
</gene>
<dbReference type="Pfam" id="PF10313">
    <property type="entry name" value="DUF2415"/>
    <property type="match status" value="1"/>
</dbReference>
<protein>
    <recommendedName>
        <fullName evidence="1">DUF2415 domain-containing protein</fullName>
    </recommendedName>
</protein>
<name>C4R685_KOMPG</name>
<evidence type="ECO:0000313" key="3">
    <source>
        <dbReference type="Proteomes" id="UP000000314"/>
    </source>
</evidence>
<dbReference type="InterPro" id="IPR015943">
    <property type="entry name" value="WD40/YVTN_repeat-like_dom_sf"/>
</dbReference>
<organism evidence="2 3">
    <name type="scientific">Komagataella phaffii (strain GS115 / ATCC 20864)</name>
    <name type="common">Yeast</name>
    <name type="synonym">Pichia pastoris</name>
    <dbReference type="NCBI Taxonomy" id="644223"/>
    <lineage>
        <taxon>Eukaryota</taxon>
        <taxon>Fungi</taxon>
        <taxon>Dikarya</taxon>
        <taxon>Ascomycota</taxon>
        <taxon>Saccharomycotina</taxon>
        <taxon>Pichiomycetes</taxon>
        <taxon>Pichiales</taxon>
        <taxon>Pichiaceae</taxon>
        <taxon>Komagataella</taxon>
    </lineage>
</organism>
<dbReference type="GeneID" id="8199754"/>
<dbReference type="PANTHER" id="PTHR43991">
    <property type="entry name" value="WD REPEAT PROTEIN (AFU_ORTHOLOGUE AFUA_8G05640)-RELATED"/>
    <property type="match status" value="1"/>
</dbReference>
<dbReference type="AlphaFoldDB" id="C4R685"/>
<dbReference type="Gene3D" id="2.130.10.10">
    <property type="entry name" value="YVTN repeat-like/Quinoprotein amine dehydrogenase"/>
    <property type="match status" value="1"/>
</dbReference>